<accession>A0AAP3DMJ1</accession>
<dbReference type="RefSeq" id="WP_258434947.1">
    <property type="nucleotide sequence ID" value="NZ_JANSGW010000062.1"/>
</dbReference>
<dbReference type="EMBL" id="JAPTNE010000062">
    <property type="protein sequence ID" value="MCZ0810220.1"/>
    <property type="molecule type" value="Genomic_DNA"/>
</dbReference>
<evidence type="ECO:0000313" key="2">
    <source>
        <dbReference type="Proteomes" id="UP001077662"/>
    </source>
</evidence>
<reference evidence="1" key="1">
    <citation type="submission" date="2022-09" db="EMBL/GenBank/DDBJ databases">
        <title>Genome analysis and characterization of larvicidal activity of Brevibacillus strains.</title>
        <authorList>
            <person name="Patrusheva E.V."/>
            <person name="Izotova A.O."/>
            <person name="Toshchakov S.V."/>
            <person name="Sineoky S.P."/>
        </authorList>
    </citation>
    <scope>NUCLEOTIDE SEQUENCE</scope>
    <source>
        <strain evidence="1">VKPM_B-13247</strain>
    </source>
</reference>
<organism evidence="1 2">
    <name type="scientific">Brevibacillus laterosporus</name>
    <name type="common">Bacillus laterosporus</name>
    <dbReference type="NCBI Taxonomy" id="1465"/>
    <lineage>
        <taxon>Bacteria</taxon>
        <taxon>Bacillati</taxon>
        <taxon>Bacillota</taxon>
        <taxon>Bacilli</taxon>
        <taxon>Bacillales</taxon>
        <taxon>Paenibacillaceae</taxon>
        <taxon>Brevibacillus</taxon>
    </lineage>
</organism>
<protein>
    <submittedName>
        <fullName evidence="1">Uncharacterized protein</fullName>
    </submittedName>
</protein>
<dbReference type="Proteomes" id="UP001077662">
    <property type="component" value="Unassembled WGS sequence"/>
</dbReference>
<name>A0AAP3DMJ1_BRELA</name>
<evidence type="ECO:0000313" key="1">
    <source>
        <dbReference type="EMBL" id="MCZ0810220.1"/>
    </source>
</evidence>
<comment type="caution">
    <text evidence="1">The sequence shown here is derived from an EMBL/GenBank/DDBJ whole genome shotgun (WGS) entry which is preliminary data.</text>
</comment>
<dbReference type="AlphaFoldDB" id="A0AAP3DMJ1"/>
<sequence length="80" mass="9451">MSYGPTDEQRELIEMLRGKPEVDSRLVDIVFHTLCKLHEEHHRVNLQEPDDLETKVYKAGLYFAERKLLDVYESMKEGTE</sequence>
<proteinExistence type="predicted"/>
<gene>
    <name evidence="1" type="ORF">O0554_25610</name>
</gene>